<dbReference type="Proteomes" id="UP000249949">
    <property type="component" value="Chromosome"/>
</dbReference>
<evidence type="ECO:0008006" key="3">
    <source>
        <dbReference type="Google" id="ProtNLM"/>
    </source>
</evidence>
<dbReference type="EMBL" id="CP021324">
    <property type="protein sequence ID" value="ARS64183.1"/>
    <property type="molecule type" value="Genomic_DNA"/>
</dbReference>
<dbReference type="RefSeq" id="WP_086907334.1">
    <property type="nucleotide sequence ID" value="NZ_CP021324.1"/>
</dbReference>
<keyword evidence="2" id="KW-1185">Reference proteome</keyword>
<dbReference type="GeneID" id="32901050"/>
<gene>
    <name evidence="1" type="ORF">NMSP_0562</name>
</gene>
<proteinExistence type="predicted"/>
<dbReference type="AlphaFoldDB" id="A0A2Z2HJD6"/>
<reference evidence="1 2" key="1">
    <citation type="journal article" date="2017" name="Environ. Microbiol.">
        <title>Genome and epigenome of a novel marine Thaumarchaeota strain suggest viral infection, phosphorothioation DNA modification and multiple restriction systems.</title>
        <authorList>
            <person name="Ahlgren N.A."/>
            <person name="Chen Y."/>
            <person name="Needham D.M."/>
            <person name="Parada A.E."/>
            <person name="Sachdeva R."/>
            <person name="Trinh V."/>
            <person name="Chen T."/>
            <person name="Fuhrman J.A."/>
        </authorList>
    </citation>
    <scope>NUCLEOTIDE SEQUENCE [LARGE SCALE GENOMIC DNA]</scope>
    <source>
        <strain evidence="1 2">SPOT01</strain>
    </source>
</reference>
<name>A0A2Z2HJD6_9ARCH</name>
<sequence>MSTQTKTTQNTNQSNNVFAIYKQNVQKYFDSITKNTPQYFQATTHFQEECMKTAQKSFDAAITMQQEFAQKSGVSTDIPSAAKTVIVDSNKQIIQASTIQNQIAKTVIDATTQNMKSFNDNVEAFTDLNKNIIQSWITTFTPTNN</sequence>
<dbReference type="KEGG" id="nct:NMSP_0562"/>
<evidence type="ECO:0000313" key="2">
    <source>
        <dbReference type="Proteomes" id="UP000249949"/>
    </source>
</evidence>
<accession>A0A2Z2HJD6</accession>
<evidence type="ECO:0000313" key="1">
    <source>
        <dbReference type="EMBL" id="ARS64183.1"/>
    </source>
</evidence>
<organism evidence="1 2">
    <name type="scientific">Candidatus Nitrosomarinus catalinensis</name>
    <dbReference type="NCBI Taxonomy" id="1898749"/>
    <lineage>
        <taxon>Archaea</taxon>
        <taxon>Nitrososphaerota</taxon>
        <taxon>Nitrososphaeria</taxon>
        <taxon>Nitrosopumilales</taxon>
        <taxon>Nitrosopumilaceae</taxon>
        <taxon>Candidatus Nitrosomarinus</taxon>
    </lineage>
</organism>
<dbReference type="OrthoDB" id="2022at2157"/>
<protein>
    <recommendedName>
        <fullName evidence="3">Phasin protein</fullName>
    </recommendedName>
</protein>